<reference evidence="7" key="2">
    <citation type="submission" date="2023-11" db="EMBL/GenBank/DDBJ databases">
        <authorList>
            <person name="Beijen E."/>
            <person name="Ohm R.A."/>
        </authorList>
    </citation>
    <scope>NUCLEOTIDE SEQUENCE</scope>
    <source>
        <strain evidence="7">CBS 150709</strain>
    </source>
</reference>
<reference evidence="7 10" key="3">
    <citation type="journal article" date="2024" name="Microbiol. Resour. Announc.">
        <title>Genome annotations for the ascomycete fungi Trichoderma harzianum, Trichoderma aggressivum, and Purpureocillium lilacinum.</title>
        <authorList>
            <person name="Beijen E.P.W."/>
            <person name="Ohm R.A."/>
        </authorList>
    </citation>
    <scope>NUCLEOTIDE SEQUENCE [LARGE SCALE GENOMIC DNA]</scope>
    <source>
        <strain evidence="7 10">CBS 150709</strain>
    </source>
</reference>
<protein>
    <submittedName>
        <fullName evidence="8">Pre-mRNA splicing factor clf1</fullName>
    </submittedName>
</protein>
<dbReference type="GO" id="GO:0016020">
    <property type="term" value="C:membrane"/>
    <property type="evidence" value="ECO:0007669"/>
    <property type="project" value="UniProtKB-SubCell"/>
</dbReference>
<name>A0A179HLV4_PURLI</name>
<feature type="compositionally biased region" description="Low complexity" evidence="5">
    <location>
        <begin position="634"/>
        <end position="643"/>
    </location>
</feature>
<dbReference type="GeneID" id="28887130"/>
<dbReference type="EMBL" id="JAWRVI010000047">
    <property type="protein sequence ID" value="KAK4085727.1"/>
    <property type="molecule type" value="Genomic_DNA"/>
</dbReference>
<evidence type="ECO:0000256" key="2">
    <source>
        <dbReference type="ARBA" id="ARBA00022692"/>
    </source>
</evidence>
<proteinExistence type="predicted"/>
<dbReference type="SUPFAM" id="SSF50965">
    <property type="entry name" value="Galactose oxidase, central domain"/>
    <property type="match status" value="1"/>
</dbReference>
<evidence type="ECO:0000256" key="6">
    <source>
        <dbReference type="SAM" id="Phobius"/>
    </source>
</evidence>
<dbReference type="OMA" id="MEGRAWG"/>
<dbReference type="KEGG" id="plj:28887130"/>
<comment type="subcellular location">
    <subcellularLocation>
        <location evidence="1">Membrane</location>
        <topology evidence="1">Single-pass membrane protein</topology>
    </subcellularLocation>
</comment>
<keyword evidence="3 6" id="KW-1133">Transmembrane helix</keyword>
<evidence type="ECO:0000313" key="10">
    <source>
        <dbReference type="Proteomes" id="UP001287286"/>
    </source>
</evidence>
<feature type="region of interest" description="Disordered" evidence="5">
    <location>
        <begin position="535"/>
        <end position="564"/>
    </location>
</feature>
<feature type="compositionally biased region" description="Polar residues" evidence="5">
    <location>
        <begin position="608"/>
        <end position="619"/>
    </location>
</feature>
<feature type="region of interest" description="Disordered" evidence="5">
    <location>
        <begin position="420"/>
        <end position="443"/>
    </location>
</feature>
<dbReference type="GO" id="GO:0071944">
    <property type="term" value="C:cell periphery"/>
    <property type="evidence" value="ECO:0007669"/>
    <property type="project" value="UniProtKB-ARBA"/>
</dbReference>
<feature type="region of interest" description="Disordered" evidence="5">
    <location>
        <begin position="586"/>
        <end position="643"/>
    </location>
</feature>
<feature type="compositionally biased region" description="Polar residues" evidence="5">
    <location>
        <begin position="586"/>
        <end position="596"/>
    </location>
</feature>
<keyword evidence="2 6" id="KW-0812">Transmembrane</keyword>
<evidence type="ECO:0000256" key="4">
    <source>
        <dbReference type="ARBA" id="ARBA00023136"/>
    </source>
</evidence>
<gene>
    <name evidence="7" type="ORF">Purlil1_9887</name>
    <name evidence="8" type="ORF">VFPFJ_05001</name>
</gene>
<evidence type="ECO:0000313" key="7">
    <source>
        <dbReference type="EMBL" id="KAK4085727.1"/>
    </source>
</evidence>
<dbReference type="InterPro" id="IPR011043">
    <property type="entry name" value="Gal_Oxase/kelch_b-propeller"/>
</dbReference>
<dbReference type="AlphaFoldDB" id="A0A179HLV4"/>
<dbReference type="PANTHER" id="PTHR15549:SF30">
    <property type="entry name" value="MID2 DOMAIN-CONTAINING PROTEIN"/>
    <property type="match status" value="1"/>
</dbReference>
<dbReference type="Proteomes" id="UP001287286">
    <property type="component" value="Unassembled WGS sequence"/>
</dbReference>
<evidence type="ECO:0000256" key="5">
    <source>
        <dbReference type="SAM" id="MobiDB-lite"/>
    </source>
</evidence>
<accession>A0A179HLV4</accession>
<keyword evidence="10" id="KW-1185">Reference proteome</keyword>
<dbReference type="InterPro" id="IPR051694">
    <property type="entry name" value="Immunoregulatory_rcpt-like"/>
</dbReference>
<reference evidence="8 9" key="1">
    <citation type="submission" date="2016-02" db="EMBL/GenBank/DDBJ databases">
        <title>Biosynthesis of antibiotic leucinostatins and their inhibition on Phytophthora in bio-control Purpureocillium lilacinum.</title>
        <authorList>
            <person name="Wang G."/>
            <person name="Liu Z."/>
            <person name="Lin R."/>
            <person name="Li E."/>
            <person name="Mao Z."/>
            <person name="Ling J."/>
            <person name="Yin W."/>
            <person name="Xie B."/>
        </authorList>
    </citation>
    <scope>NUCLEOTIDE SEQUENCE [LARGE SCALE GENOMIC DNA]</scope>
    <source>
        <strain evidence="8">PLFJ-1</strain>
    </source>
</reference>
<feature type="region of interest" description="Disordered" evidence="5">
    <location>
        <begin position="481"/>
        <end position="512"/>
    </location>
</feature>
<dbReference type="Proteomes" id="UP000078340">
    <property type="component" value="Unassembled WGS sequence"/>
</dbReference>
<evidence type="ECO:0000313" key="8">
    <source>
        <dbReference type="EMBL" id="OAQ90842.1"/>
    </source>
</evidence>
<dbReference type="EMBL" id="LSBI01000004">
    <property type="protein sequence ID" value="OAQ90842.1"/>
    <property type="molecule type" value="Genomic_DNA"/>
</dbReference>
<evidence type="ECO:0000256" key="1">
    <source>
        <dbReference type="ARBA" id="ARBA00004167"/>
    </source>
</evidence>
<evidence type="ECO:0000256" key="3">
    <source>
        <dbReference type="ARBA" id="ARBA00022989"/>
    </source>
</evidence>
<dbReference type="OrthoDB" id="5352000at2759"/>
<keyword evidence="4 6" id="KW-0472">Membrane</keyword>
<feature type="compositionally biased region" description="Polar residues" evidence="5">
    <location>
        <begin position="724"/>
        <end position="742"/>
    </location>
</feature>
<feature type="transmembrane region" description="Helical" evidence="6">
    <location>
        <begin position="390"/>
        <end position="413"/>
    </location>
</feature>
<feature type="region of interest" description="Disordered" evidence="5">
    <location>
        <begin position="718"/>
        <end position="755"/>
    </location>
</feature>
<dbReference type="PANTHER" id="PTHR15549">
    <property type="entry name" value="PAIRED IMMUNOGLOBULIN-LIKE TYPE 2 RECEPTOR"/>
    <property type="match status" value="1"/>
</dbReference>
<sequence length="755" mass="79211">MPAPKPPASLDNSCTVIHDNTLYSFTPDAFLSIPLEDSAKWKKLQPGVQVTGASCVGTPAGLYVVGGKSDVGDYPGLQKYTYSTGNWTTIPISEAQIKNRRWHSSTYIPADDVILLYGGSVGDARSGSTTTFTIGASEPWTVRSYGSVLAPPAVSPILMSWSGADAAMIGGGTDPQNAKVWLFNPNAQWRDSGASLAAPLDKDTSSVQAVLLDGDDGSKSLYTFDLTQAPNRVNRYTLQDAKGVPVHASTRITARDVDGAKSETKRGLSLSDWPKYNGTLAPTTTRQNFAVAQGPDGMVVFSGGNSESPLAIFNAKENGWVNVTALLGDKTQTALTASTTTTSTLSTSTAFSSTSTLASTSATSTSAATSSAAALPPAAPSTDSGPSSDAILGITLGTIAGFLALLGLILLLLRRHKKRHNHAETGQNGDSKPASPVEKDMLTPMKGTLPVKPQGHFRGHYPQDSQESYSSMAILMGRMHKDKDKSGLSRKASNDTFRSSTSSLHKQFKSKISKPIPQVSAYPALAAQDDKGIAFDPSAAAPRPRNNNRPVDPQDGTRRSSGWNKYWSGGSALQILGFGGQQKRNTLVSEPSSHYSEGTGTGTGTGTNNHASRATQDSATVPPLNFDRGLEGRPSVNSVNSGSPVVAQYNSKLPAEGMAGKIERPVSPVSSGYSSGIPESINDAWDPMEGRAWGADRAPSSAYTASYHYGASLTPSAAVAQPPSGVSKQPQLAMAATSSDMSWLNLGDQSRARGT</sequence>
<dbReference type="STRING" id="33203.A0A179HLV4"/>
<feature type="compositionally biased region" description="Low complexity" evidence="5">
    <location>
        <begin position="539"/>
        <end position="550"/>
    </location>
</feature>
<evidence type="ECO:0000313" key="9">
    <source>
        <dbReference type="Proteomes" id="UP000078340"/>
    </source>
</evidence>
<comment type="caution">
    <text evidence="8">The sequence shown here is derived from an EMBL/GenBank/DDBJ whole genome shotgun (WGS) entry which is preliminary data.</text>
</comment>
<dbReference type="Gene3D" id="2.120.10.80">
    <property type="entry name" value="Kelch-type beta propeller"/>
    <property type="match status" value="1"/>
</dbReference>
<feature type="compositionally biased region" description="Polar residues" evidence="5">
    <location>
        <begin position="494"/>
        <end position="505"/>
    </location>
</feature>
<organism evidence="8 9">
    <name type="scientific">Purpureocillium lilacinum</name>
    <name type="common">Paecilomyces lilacinus</name>
    <dbReference type="NCBI Taxonomy" id="33203"/>
    <lineage>
        <taxon>Eukaryota</taxon>
        <taxon>Fungi</taxon>
        <taxon>Dikarya</taxon>
        <taxon>Ascomycota</taxon>
        <taxon>Pezizomycotina</taxon>
        <taxon>Sordariomycetes</taxon>
        <taxon>Hypocreomycetidae</taxon>
        <taxon>Hypocreales</taxon>
        <taxon>Ophiocordycipitaceae</taxon>
        <taxon>Purpureocillium</taxon>
    </lineage>
</organism>
<dbReference type="InterPro" id="IPR015915">
    <property type="entry name" value="Kelch-typ_b-propeller"/>
</dbReference>